<dbReference type="InterPro" id="IPR011992">
    <property type="entry name" value="EF-hand-dom_pair"/>
</dbReference>
<evidence type="ECO:0000256" key="1">
    <source>
        <dbReference type="ARBA" id="ARBA00007323"/>
    </source>
</evidence>
<dbReference type="CDD" id="cd00213">
    <property type="entry name" value="S-100"/>
    <property type="match status" value="1"/>
</dbReference>
<feature type="domain" description="EF-hand" evidence="5">
    <location>
        <begin position="62"/>
        <end position="97"/>
    </location>
</feature>
<dbReference type="GO" id="GO:0005615">
    <property type="term" value="C:extracellular space"/>
    <property type="evidence" value="ECO:0007669"/>
    <property type="project" value="TreeGrafter"/>
</dbReference>
<dbReference type="KEGG" id="gsh:117357864"/>
<evidence type="ECO:0000259" key="5">
    <source>
        <dbReference type="PROSITE" id="PS50222"/>
    </source>
</evidence>
<dbReference type="PANTHER" id="PTHR11639">
    <property type="entry name" value="S100 CALCIUM-BINDING PROTEIN"/>
    <property type="match status" value="1"/>
</dbReference>
<keyword evidence="6" id="KW-1185">Reference proteome</keyword>
<dbReference type="GO" id="GO:0005509">
    <property type="term" value="F:calcium ion binding"/>
    <property type="evidence" value="ECO:0007669"/>
    <property type="project" value="InterPro"/>
</dbReference>
<dbReference type="InterPro" id="IPR013787">
    <property type="entry name" value="S100_Ca-bd_sub"/>
</dbReference>
<gene>
    <name evidence="7" type="primary">LOC117357864</name>
</gene>
<dbReference type="InterPro" id="IPR034325">
    <property type="entry name" value="S-100_dom"/>
</dbReference>
<dbReference type="InterPro" id="IPR001751">
    <property type="entry name" value="S100/CaBP7/8-like_CS"/>
</dbReference>
<dbReference type="InterPro" id="IPR002048">
    <property type="entry name" value="EF_hand_dom"/>
</dbReference>
<dbReference type="PROSITE" id="PS50222">
    <property type="entry name" value="EF_HAND_2"/>
    <property type="match status" value="1"/>
</dbReference>
<dbReference type="PANTHER" id="PTHR11639:SF134">
    <property type="entry name" value="PROTEIN S100-A1-RELATED"/>
    <property type="match status" value="1"/>
</dbReference>
<evidence type="ECO:0000256" key="4">
    <source>
        <dbReference type="ARBA" id="ARBA00022837"/>
    </source>
</evidence>
<evidence type="ECO:0000256" key="2">
    <source>
        <dbReference type="ARBA" id="ARBA00022723"/>
    </source>
</evidence>
<comment type="similarity">
    <text evidence="1">Belongs to the S-100 family.</text>
</comment>
<name>A0A6P8R862_GEOSA</name>
<protein>
    <submittedName>
        <fullName evidence="7">Protein S100-B-like isoform X1</fullName>
    </submittedName>
</protein>
<dbReference type="SUPFAM" id="SSF47473">
    <property type="entry name" value="EF-hand"/>
    <property type="match status" value="1"/>
</dbReference>
<sequence length="108" mass="12621">MRERDAGFERGVVAEELTELENAMVTIMRVFHLYSRYQCKLKKADLKKLINKELPQFIQEIHEPQVLDQLIADLDINGDSEIDFQEYSTLIAMVTVACQQFFVHKESK</sequence>
<dbReference type="SMART" id="SM01394">
    <property type="entry name" value="S_100"/>
    <property type="match status" value="1"/>
</dbReference>
<organism evidence="6 7">
    <name type="scientific">Geotrypetes seraphini</name>
    <name type="common">Gaboon caecilian</name>
    <name type="synonym">Caecilia seraphini</name>
    <dbReference type="NCBI Taxonomy" id="260995"/>
    <lineage>
        <taxon>Eukaryota</taxon>
        <taxon>Metazoa</taxon>
        <taxon>Chordata</taxon>
        <taxon>Craniata</taxon>
        <taxon>Vertebrata</taxon>
        <taxon>Euteleostomi</taxon>
        <taxon>Amphibia</taxon>
        <taxon>Gymnophiona</taxon>
        <taxon>Geotrypetes</taxon>
    </lineage>
</organism>
<dbReference type="GO" id="GO:0043123">
    <property type="term" value="P:positive regulation of canonical NF-kappaB signal transduction"/>
    <property type="evidence" value="ECO:0007669"/>
    <property type="project" value="TreeGrafter"/>
</dbReference>
<reference evidence="7" key="1">
    <citation type="submission" date="2025-08" db="UniProtKB">
        <authorList>
            <consortium name="RefSeq"/>
        </authorList>
    </citation>
    <scope>IDENTIFICATION</scope>
</reference>
<dbReference type="GO" id="GO:0048306">
    <property type="term" value="F:calcium-dependent protein binding"/>
    <property type="evidence" value="ECO:0007669"/>
    <property type="project" value="TreeGrafter"/>
</dbReference>
<dbReference type="GeneID" id="117357864"/>
<dbReference type="SMART" id="SM00054">
    <property type="entry name" value="EFh"/>
    <property type="match status" value="1"/>
</dbReference>
<dbReference type="Proteomes" id="UP000515159">
    <property type="component" value="Chromosome 3"/>
</dbReference>
<dbReference type="Pfam" id="PF01023">
    <property type="entry name" value="S_100"/>
    <property type="match status" value="1"/>
</dbReference>
<dbReference type="OrthoDB" id="9903855at2759"/>
<dbReference type="Gene3D" id="1.10.238.10">
    <property type="entry name" value="EF-hand"/>
    <property type="match status" value="1"/>
</dbReference>
<evidence type="ECO:0000313" key="7">
    <source>
        <dbReference type="RefSeq" id="XP_033794946.1"/>
    </source>
</evidence>
<dbReference type="RefSeq" id="XP_033794946.1">
    <property type="nucleotide sequence ID" value="XM_033939055.1"/>
</dbReference>
<dbReference type="GO" id="GO:0005737">
    <property type="term" value="C:cytoplasm"/>
    <property type="evidence" value="ECO:0007669"/>
    <property type="project" value="TreeGrafter"/>
</dbReference>
<keyword evidence="2" id="KW-0479">Metal-binding</keyword>
<accession>A0A6P8R862</accession>
<dbReference type="GO" id="GO:0046914">
    <property type="term" value="F:transition metal ion binding"/>
    <property type="evidence" value="ECO:0007669"/>
    <property type="project" value="InterPro"/>
</dbReference>
<dbReference type="PROSITE" id="PS00303">
    <property type="entry name" value="S100_CABP"/>
    <property type="match status" value="1"/>
</dbReference>
<evidence type="ECO:0000313" key="6">
    <source>
        <dbReference type="Proteomes" id="UP000515159"/>
    </source>
</evidence>
<dbReference type="GO" id="GO:0044548">
    <property type="term" value="F:S100 protein binding"/>
    <property type="evidence" value="ECO:0007669"/>
    <property type="project" value="TreeGrafter"/>
</dbReference>
<proteinExistence type="inferred from homology"/>
<dbReference type="AlphaFoldDB" id="A0A6P8R862"/>
<dbReference type="GO" id="GO:0005634">
    <property type="term" value="C:nucleus"/>
    <property type="evidence" value="ECO:0007669"/>
    <property type="project" value="TreeGrafter"/>
</dbReference>
<dbReference type="GO" id="GO:0050786">
    <property type="term" value="F:RAGE receptor binding"/>
    <property type="evidence" value="ECO:0007669"/>
    <property type="project" value="TreeGrafter"/>
</dbReference>
<dbReference type="GO" id="GO:0008284">
    <property type="term" value="P:positive regulation of cell population proliferation"/>
    <property type="evidence" value="ECO:0007669"/>
    <property type="project" value="TreeGrafter"/>
</dbReference>
<evidence type="ECO:0000256" key="3">
    <source>
        <dbReference type="ARBA" id="ARBA00022737"/>
    </source>
</evidence>
<keyword evidence="3" id="KW-0677">Repeat</keyword>
<dbReference type="InParanoid" id="A0A6P8R862"/>
<keyword evidence="4" id="KW-0106">Calcium</keyword>